<dbReference type="EMBL" id="KK785076">
    <property type="protein sequence ID" value="KDO50551.1"/>
    <property type="molecule type" value="Genomic_DNA"/>
</dbReference>
<reference evidence="3 4" key="1">
    <citation type="submission" date="2014-04" db="EMBL/GenBank/DDBJ databases">
        <authorList>
            <consortium name="International Citrus Genome Consortium"/>
            <person name="Gmitter F."/>
            <person name="Chen C."/>
            <person name="Farmerie W."/>
            <person name="Harkins T."/>
            <person name="Desany B."/>
            <person name="Mohiuddin M."/>
            <person name="Kodira C."/>
            <person name="Borodovsky M."/>
            <person name="Lomsadze A."/>
            <person name="Burns P."/>
            <person name="Jenkins J."/>
            <person name="Prochnik S."/>
            <person name="Shu S."/>
            <person name="Chapman J."/>
            <person name="Pitluck S."/>
            <person name="Schmutz J."/>
            <person name="Rokhsar D."/>
        </authorList>
    </citation>
    <scope>NUCLEOTIDE SEQUENCE</scope>
</reference>
<dbReference type="PANTHER" id="PTHR13683">
    <property type="entry name" value="ASPARTYL PROTEASES"/>
    <property type="match status" value="1"/>
</dbReference>
<evidence type="ECO:0000256" key="1">
    <source>
        <dbReference type="ARBA" id="ARBA00007447"/>
    </source>
</evidence>
<protein>
    <recommendedName>
        <fullName evidence="2">Peptidase A1 domain-containing protein</fullName>
    </recommendedName>
</protein>
<dbReference type="GO" id="GO:0006508">
    <property type="term" value="P:proteolysis"/>
    <property type="evidence" value="ECO:0007669"/>
    <property type="project" value="InterPro"/>
</dbReference>
<sequence length="69" mass="7670">PHYSINMTAVQVGLDFLNLPTDVFGVGDNKGTIIDSGTTLAYLPEMVYEPLVSKVCDVIEYIFWRSSVE</sequence>
<dbReference type="Proteomes" id="UP000027120">
    <property type="component" value="Unassembled WGS sequence"/>
</dbReference>
<dbReference type="PROSITE" id="PS51767">
    <property type="entry name" value="PEPTIDASE_A1"/>
    <property type="match status" value="1"/>
</dbReference>
<dbReference type="PANTHER" id="PTHR13683:SF685">
    <property type="entry name" value="EUKARYOTIC ASPARTYL PROTEASE FAMILY PROTEIN"/>
    <property type="match status" value="1"/>
</dbReference>
<evidence type="ECO:0000313" key="4">
    <source>
        <dbReference type="Proteomes" id="UP000027120"/>
    </source>
</evidence>
<accession>A0A067E9I2</accession>
<dbReference type="InterPro" id="IPR001461">
    <property type="entry name" value="Aspartic_peptidase_A1"/>
</dbReference>
<name>A0A067E9I2_CITSI</name>
<feature type="domain" description="Peptidase A1" evidence="2">
    <location>
        <begin position="1"/>
        <end position="69"/>
    </location>
</feature>
<dbReference type="Pfam" id="PF14541">
    <property type="entry name" value="TAXi_C"/>
    <property type="match status" value="1"/>
</dbReference>
<comment type="similarity">
    <text evidence="1">Belongs to the peptidase A1 family.</text>
</comment>
<dbReference type="EMBL" id="KK785076">
    <property type="protein sequence ID" value="KDO50550.1"/>
    <property type="molecule type" value="Genomic_DNA"/>
</dbReference>
<dbReference type="EMBL" id="KK785076">
    <property type="protein sequence ID" value="KDO50552.1"/>
    <property type="molecule type" value="Genomic_DNA"/>
</dbReference>
<dbReference type="InterPro" id="IPR033121">
    <property type="entry name" value="PEPTIDASE_A1"/>
</dbReference>
<evidence type="ECO:0000259" key="2">
    <source>
        <dbReference type="PROSITE" id="PS51767"/>
    </source>
</evidence>
<organism evidence="3 4">
    <name type="scientific">Citrus sinensis</name>
    <name type="common">Sweet orange</name>
    <name type="synonym">Citrus aurantium var. sinensis</name>
    <dbReference type="NCBI Taxonomy" id="2711"/>
    <lineage>
        <taxon>Eukaryota</taxon>
        <taxon>Viridiplantae</taxon>
        <taxon>Streptophyta</taxon>
        <taxon>Embryophyta</taxon>
        <taxon>Tracheophyta</taxon>
        <taxon>Spermatophyta</taxon>
        <taxon>Magnoliopsida</taxon>
        <taxon>eudicotyledons</taxon>
        <taxon>Gunneridae</taxon>
        <taxon>Pentapetalae</taxon>
        <taxon>rosids</taxon>
        <taxon>malvids</taxon>
        <taxon>Sapindales</taxon>
        <taxon>Rutaceae</taxon>
        <taxon>Aurantioideae</taxon>
        <taxon>Citrus</taxon>
    </lineage>
</organism>
<feature type="non-terminal residue" evidence="3">
    <location>
        <position position="1"/>
    </location>
</feature>
<dbReference type="InterPro" id="IPR032799">
    <property type="entry name" value="TAXi_C"/>
</dbReference>
<gene>
    <name evidence="3" type="ORF">CISIN_1g0114022mg</name>
</gene>
<dbReference type="InterPro" id="IPR021109">
    <property type="entry name" value="Peptidase_aspartic_dom_sf"/>
</dbReference>
<dbReference type="Gene3D" id="2.40.70.10">
    <property type="entry name" value="Acid Proteases"/>
    <property type="match status" value="1"/>
</dbReference>
<keyword evidence="4" id="KW-1185">Reference proteome</keyword>
<evidence type="ECO:0000313" key="3">
    <source>
        <dbReference type="EMBL" id="KDO50550.1"/>
    </source>
</evidence>
<proteinExistence type="inferred from homology"/>
<dbReference type="SUPFAM" id="SSF50630">
    <property type="entry name" value="Acid proteases"/>
    <property type="match status" value="1"/>
</dbReference>
<dbReference type="AlphaFoldDB" id="A0A067E9I2"/>
<dbReference type="GO" id="GO:0004190">
    <property type="term" value="F:aspartic-type endopeptidase activity"/>
    <property type="evidence" value="ECO:0007669"/>
    <property type="project" value="InterPro"/>
</dbReference>